<evidence type="ECO:0000313" key="2">
    <source>
        <dbReference type="EMBL" id="BFD45610.1"/>
    </source>
</evidence>
<dbReference type="CDD" id="cd00093">
    <property type="entry name" value="HTH_XRE"/>
    <property type="match status" value="1"/>
</dbReference>
<dbReference type="EMBL" id="AP029170">
    <property type="protein sequence ID" value="BFD45610.1"/>
    <property type="molecule type" value="Genomic_DNA"/>
</dbReference>
<accession>A0AAT9G758</accession>
<evidence type="ECO:0000259" key="1">
    <source>
        <dbReference type="PROSITE" id="PS50943"/>
    </source>
</evidence>
<organism evidence="2">
    <name type="scientific">Candidatus Tisiphia endosymbiont of Sergentomyia squamirostris</name>
    <dbReference type="NCBI Taxonomy" id="3113639"/>
    <lineage>
        <taxon>Bacteria</taxon>
        <taxon>Pseudomonadati</taxon>
        <taxon>Pseudomonadota</taxon>
        <taxon>Alphaproteobacteria</taxon>
        <taxon>Rickettsiales</taxon>
        <taxon>Rickettsiaceae</taxon>
        <taxon>Rickettsieae</taxon>
        <taxon>Candidatus Tisiphia</taxon>
    </lineage>
</organism>
<dbReference type="AlphaFoldDB" id="A0AAT9G758"/>
<proteinExistence type="predicted"/>
<sequence length="150" mass="17432">MNWSLRKLTCKQLMNQLSPLENMIIPSNGWLKTIRTAIGMTSQQLARRCGVSKQRILRIENDEVLMKTTLATLEKVASQLGCKLVYAIVPEKNLLNIIEEQAERMAIDRLKEISHSMILEDQKVIDKKQQEQIEILKEELMKNNIKTIWQ</sequence>
<reference evidence="2" key="1">
    <citation type="submission" date="2024-01" db="EMBL/GenBank/DDBJ databases">
        <title>Sequencing the genomes of a sandfly, Sergentomyia squamirostris, and its two endosymbionts.</title>
        <authorList>
            <person name="Itokawa K."/>
            <person name="Sanjoba C."/>
        </authorList>
    </citation>
    <scope>NUCLEOTIDE SEQUENCE</scope>
    <source>
        <strain evidence="2">RiSSQ</strain>
    </source>
</reference>
<dbReference type="InterPro" id="IPR001387">
    <property type="entry name" value="Cro/C1-type_HTH"/>
</dbReference>
<dbReference type="SMART" id="SM00530">
    <property type="entry name" value="HTH_XRE"/>
    <property type="match status" value="1"/>
</dbReference>
<feature type="domain" description="HTH cro/C1-type" evidence="1">
    <location>
        <begin position="31"/>
        <end position="87"/>
    </location>
</feature>
<dbReference type="SUPFAM" id="SSF47413">
    <property type="entry name" value="lambda repressor-like DNA-binding domains"/>
    <property type="match status" value="1"/>
</dbReference>
<dbReference type="Gene3D" id="1.10.260.40">
    <property type="entry name" value="lambda repressor-like DNA-binding domains"/>
    <property type="match status" value="1"/>
</dbReference>
<protein>
    <recommendedName>
        <fullName evidence="1">HTH cro/C1-type domain-containing protein</fullName>
    </recommendedName>
</protein>
<dbReference type="Pfam" id="PF01381">
    <property type="entry name" value="HTH_3"/>
    <property type="match status" value="1"/>
</dbReference>
<dbReference type="GO" id="GO:0003677">
    <property type="term" value="F:DNA binding"/>
    <property type="evidence" value="ECO:0007669"/>
    <property type="project" value="InterPro"/>
</dbReference>
<dbReference type="InterPro" id="IPR010982">
    <property type="entry name" value="Lambda_DNA-bd_dom_sf"/>
</dbReference>
<name>A0AAT9G758_9RICK</name>
<dbReference type="PROSITE" id="PS50943">
    <property type="entry name" value="HTH_CROC1"/>
    <property type="match status" value="1"/>
</dbReference>
<dbReference type="InterPro" id="IPR013435">
    <property type="entry name" value="Mobile_mystery_prot_A"/>
</dbReference>
<gene>
    <name evidence="2" type="ORF">DMENIID0002_02560</name>
</gene>
<dbReference type="NCBIfam" id="TIGR02612">
    <property type="entry name" value="mob_myst_A"/>
    <property type="match status" value="1"/>
</dbReference>